<dbReference type="InterPro" id="IPR011009">
    <property type="entry name" value="Kinase-like_dom_sf"/>
</dbReference>
<dbReference type="AlphaFoldDB" id="A0AAV5CA75"/>
<feature type="domain" description="Protein kinase" evidence="4">
    <location>
        <begin position="102"/>
        <end position="154"/>
    </location>
</feature>
<dbReference type="InterPro" id="IPR050528">
    <property type="entry name" value="L-type_Lectin-RKs"/>
</dbReference>
<sequence length="154" mass="16974">MYILAQCTRDLTTGSACSLFTYIGMLPEMFPNIFGGSSLVSRSRGPAAISGTILAPSTSLFRRQQDLEEGTLFDDDLEDDFKKGTGLKRFDYGELTTTTNNFSNEHKLGEGGFGSVYRGFLAEMSLAVAIKRVSKSSKKGRKEYTSEVRIISRL</sequence>
<evidence type="ECO:0000259" key="4">
    <source>
        <dbReference type="PROSITE" id="PS50011"/>
    </source>
</evidence>
<keyword evidence="1 3" id="KW-0547">Nucleotide-binding</keyword>
<dbReference type="GO" id="GO:0005524">
    <property type="term" value="F:ATP binding"/>
    <property type="evidence" value="ECO:0007669"/>
    <property type="project" value="UniProtKB-UniRule"/>
</dbReference>
<accession>A0AAV5CA75</accession>
<keyword evidence="6" id="KW-1185">Reference proteome</keyword>
<keyword evidence="2 3" id="KW-0067">ATP-binding</keyword>
<dbReference type="PANTHER" id="PTHR27007">
    <property type="match status" value="1"/>
</dbReference>
<reference evidence="5" key="1">
    <citation type="journal article" date="2018" name="DNA Res.">
        <title>Multiple hybrid de novo genome assembly of finger millet, an orphan allotetraploid crop.</title>
        <authorList>
            <person name="Hatakeyama M."/>
            <person name="Aluri S."/>
            <person name="Balachadran M.T."/>
            <person name="Sivarajan S.R."/>
            <person name="Patrignani A."/>
            <person name="Gruter S."/>
            <person name="Poveda L."/>
            <person name="Shimizu-Inatsugi R."/>
            <person name="Baeten J."/>
            <person name="Francoijs K.J."/>
            <person name="Nataraja K.N."/>
            <person name="Reddy Y.A.N."/>
            <person name="Phadnis S."/>
            <person name="Ravikumar R.L."/>
            <person name="Schlapbach R."/>
            <person name="Sreeman S.M."/>
            <person name="Shimizu K.K."/>
        </authorList>
    </citation>
    <scope>NUCLEOTIDE SEQUENCE</scope>
</reference>
<evidence type="ECO:0000313" key="6">
    <source>
        <dbReference type="Proteomes" id="UP001054889"/>
    </source>
</evidence>
<dbReference type="PROSITE" id="PS50011">
    <property type="entry name" value="PROTEIN_KINASE_DOM"/>
    <property type="match status" value="1"/>
</dbReference>
<dbReference type="EMBL" id="BQKI01000005">
    <property type="protein sequence ID" value="GJM95197.1"/>
    <property type="molecule type" value="Genomic_DNA"/>
</dbReference>
<evidence type="ECO:0000256" key="2">
    <source>
        <dbReference type="ARBA" id="ARBA00022840"/>
    </source>
</evidence>
<reference evidence="5" key="2">
    <citation type="submission" date="2021-12" db="EMBL/GenBank/DDBJ databases">
        <title>Resequencing data analysis of finger millet.</title>
        <authorList>
            <person name="Hatakeyama M."/>
            <person name="Aluri S."/>
            <person name="Balachadran M.T."/>
            <person name="Sivarajan S.R."/>
            <person name="Poveda L."/>
            <person name="Shimizu-Inatsugi R."/>
            <person name="Schlapbach R."/>
            <person name="Sreeman S.M."/>
            <person name="Shimizu K.K."/>
        </authorList>
    </citation>
    <scope>NUCLEOTIDE SEQUENCE</scope>
</reference>
<dbReference type="SUPFAM" id="SSF56112">
    <property type="entry name" value="Protein kinase-like (PK-like)"/>
    <property type="match status" value="1"/>
</dbReference>
<gene>
    <name evidence="5" type="primary">ga11905</name>
    <name evidence="5" type="ORF">PR202_ga11905</name>
</gene>
<organism evidence="5 6">
    <name type="scientific">Eleusine coracana subsp. coracana</name>
    <dbReference type="NCBI Taxonomy" id="191504"/>
    <lineage>
        <taxon>Eukaryota</taxon>
        <taxon>Viridiplantae</taxon>
        <taxon>Streptophyta</taxon>
        <taxon>Embryophyta</taxon>
        <taxon>Tracheophyta</taxon>
        <taxon>Spermatophyta</taxon>
        <taxon>Magnoliopsida</taxon>
        <taxon>Liliopsida</taxon>
        <taxon>Poales</taxon>
        <taxon>Poaceae</taxon>
        <taxon>PACMAD clade</taxon>
        <taxon>Chloridoideae</taxon>
        <taxon>Cynodonteae</taxon>
        <taxon>Eleusininae</taxon>
        <taxon>Eleusine</taxon>
    </lineage>
</organism>
<dbReference type="PROSITE" id="PS00107">
    <property type="entry name" value="PROTEIN_KINASE_ATP"/>
    <property type="match status" value="1"/>
</dbReference>
<dbReference type="InterPro" id="IPR017441">
    <property type="entry name" value="Protein_kinase_ATP_BS"/>
</dbReference>
<dbReference type="GO" id="GO:0004672">
    <property type="term" value="F:protein kinase activity"/>
    <property type="evidence" value="ECO:0007669"/>
    <property type="project" value="InterPro"/>
</dbReference>
<comment type="caution">
    <text evidence="5">The sequence shown here is derived from an EMBL/GenBank/DDBJ whole genome shotgun (WGS) entry which is preliminary data.</text>
</comment>
<feature type="binding site" evidence="3">
    <location>
        <position position="131"/>
    </location>
    <ligand>
        <name>ATP</name>
        <dbReference type="ChEBI" id="CHEBI:30616"/>
    </ligand>
</feature>
<evidence type="ECO:0000256" key="1">
    <source>
        <dbReference type="ARBA" id="ARBA00022741"/>
    </source>
</evidence>
<proteinExistence type="predicted"/>
<dbReference type="Gene3D" id="3.30.200.20">
    <property type="entry name" value="Phosphorylase Kinase, domain 1"/>
    <property type="match status" value="1"/>
</dbReference>
<evidence type="ECO:0000256" key="3">
    <source>
        <dbReference type="PROSITE-ProRule" id="PRU10141"/>
    </source>
</evidence>
<name>A0AAV5CA75_ELECO</name>
<dbReference type="Proteomes" id="UP001054889">
    <property type="component" value="Unassembled WGS sequence"/>
</dbReference>
<protein>
    <recommendedName>
        <fullName evidence="4">Protein kinase domain-containing protein</fullName>
    </recommendedName>
</protein>
<evidence type="ECO:0000313" key="5">
    <source>
        <dbReference type="EMBL" id="GJM95197.1"/>
    </source>
</evidence>
<dbReference type="InterPro" id="IPR000719">
    <property type="entry name" value="Prot_kinase_dom"/>
</dbReference>